<feature type="compositionally biased region" description="Polar residues" evidence="1">
    <location>
        <begin position="15"/>
        <end position="26"/>
    </location>
</feature>
<organism evidence="2 3">
    <name type="scientific">Monilinia vaccinii-corymbosi</name>
    <dbReference type="NCBI Taxonomy" id="61207"/>
    <lineage>
        <taxon>Eukaryota</taxon>
        <taxon>Fungi</taxon>
        <taxon>Dikarya</taxon>
        <taxon>Ascomycota</taxon>
        <taxon>Pezizomycotina</taxon>
        <taxon>Leotiomycetes</taxon>
        <taxon>Helotiales</taxon>
        <taxon>Sclerotiniaceae</taxon>
        <taxon>Monilinia</taxon>
    </lineage>
</organism>
<dbReference type="OrthoDB" id="3543427at2759"/>
<gene>
    <name evidence="2" type="ORF">DSL72_007435</name>
</gene>
<feature type="compositionally biased region" description="Acidic residues" evidence="1">
    <location>
        <begin position="416"/>
        <end position="436"/>
    </location>
</feature>
<feature type="region of interest" description="Disordered" evidence="1">
    <location>
        <begin position="410"/>
        <end position="453"/>
    </location>
</feature>
<evidence type="ECO:0000313" key="2">
    <source>
        <dbReference type="EMBL" id="QSZ36309.1"/>
    </source>
</evidence>
<feature type="region of interest" description="Disordered" evidence="1">
    <location>
        <begin position="96"/>
        <end position="134"/>
    </location>
</feature>
<dbReference type="AlphaFoldDB" id="A0A8A3PN03"/>
<evidence type="ECO:0000313" key="3">
    <source>
        <dbReference type="Proteomes" id="UP000672032"/>
    </source>
</evidence>
<evidence type="ECO:0000256" key="1">
    <source>
        <dbReference type="SAM" id="MobiDB-lite"/>
    </source>
</evidence>
<dbReference type="Proteomes" id="UP000672032">
    <property type="component" value="Chromosome 6"/>
</dbReference>
<dbReference type="EMBL" id="CP063410">
    <property type="protein sequence ID" value="QSZ36309.1"/>
    <property type="molecule type" value="Genomic_DNA"/>
</dbReference>
<feature type="compositionally biased region" description="Pro residues" evidence="1">
    <location>
        <begin position="106"/>
        <end position="117"/>
    </location>
</feature>
<keyword evidence="3" id="KW-1185">Reference proteome</keyword>
<feature type="compositionally biased region" description="Low complexity" evidence="1">
    <location>
        <begin position="118"/>
        <end position="134"/>
    </location>
</feature>
<proteinExistence type="predicted"/>
<feature type="region of interest" description="Disordered" evidence="1">
    <location>
        <begin position="1"/>
        <end position="30"/>
    </location>
</feature>
<name>A0A8A3PN03_9HELO</name>
<protein>
    <submittedName>
        <fullName evidence="2">Uncharacterized protein</fullName>
    </submittedName>
</protein>
<accession>A0A8A3PN03</accession>
<reference evidence="2" key="1">
    <citation type="submission" date="2020-10" db="EMBL/GenBank/DDBJ databases">
        <title>Genome Sequence of Monilinia vaccinii-corymbosi Sheds Light on Mummy Berry Disease Infection of Blueberry and Mating Type.</title>
        <authorList>
            <person name="Yow A.G."/>
            <person name="Zhang Y."/>
            <person name="Bansal K."/>
            <person name="Eacker S.M."/>
            <person name="Sullivan S."/>
            <person name="Liachko I."/>
            <person name="Cubeta M.A."/>
            <person name="Rollins J.A."/>
            <person name="Ashrafi H."/>
        </authorList>
    </citation>
    <scope>NUCLEOTIDE SEQUENCE</scope>
    <source>
        <strain evidence="2">RL-1</strain>
    </source>
</reference>
<sequence length="453" mass="51687">MADQLIERNPLGNAANPSVNGPNNDSMPHATASRRCRWKYHTTFEANLRRYNKHWLGQLDLAIAKEESDDAPVDVPSSHPQECKPVQSETIMAAGVNSDKRKAPRTPLPSAPLPSAPLPSAHLPSAPLPSAHLPSAHLPSTPGLEGFEWLKRRAYQNRPLYRHSGRFRAIRGWHIFRLLQRRKIRNISPQKILRMARRLARKSSSKLSPVEYHDILDTGINQEERYLEQTGFKIPLIRDSTRLGSGEQECINSLRDQKQYLRDLLVELSHRKRMQKSMISATRCARERRVYIDQMKWENDGKLCKDATSNHRMSAVPWYMAYEFRKTRKYLGTGLSNGVGAGDGLERNRTSFPDDPLGEKSTLRMELFADSTSNPEYRKKTGYGSVNSIESSMFNIVPIRLLPLREDISQEHESAESVEDDINEDDTDEDDPDEEKEAPMVSEGPHAKLRRLY</sequence>